<dbReference type="Pfam" id="PF13439">
    <property type="entry name" value="Glyco_transf_4"/>
    <property type="match status" value="1"/>
</dbReference>
<reference evidence="3 4" key="1">
    <citation type="submission" date="2016-11" db="EMBL/GenBank/DDBJ databases">
        <title>Draft Genome Sequences of Nine Cyanobacterial Strains from Diverse Habitats.</title>
        <authorList>
            <person name="Zhu T."/>
            <person name="Hou S."/>
            <person name="Lu X."/>
            <person name="Hess W.R."/>
        </authorList>
    </citation>
    <scope>NUCLEOTIDE SEQUENCE [LARGE SCALE GENOMIC DNA]</scope>
    <source>
        <strain evidence="3 4">IAM M-71</strain>
    </source>
</reference>
<organism evidence="3 4">
    <name type="scientific">[Phormidium ambiguum] IAM M-71</name>
    <dbReference type="NCBI Taxonomy" id="454136"/>
    <lineage>
        <taxon>Bacteria</taxon>
        <taxon>Bacillati</taxon>
        <taxon>Cyanobacteriota</taxon>
        <taxon>Cyanophyceae</taxon>
        <taxon>Oscillatoriophycideae</taxon>
        <taxon>Aerosakkonematales</taxon>
        <taxon>Aerosakkonemataceae</taxon>
        <taxon>Floridanema</taxon>
    </lineage>
</organism>
<dbReference type="InterPro" id="IPR001296">
    <property type="entry name" value="Glyco_trans_1"/>
</dbReference>
<dbReference type="SUPFAM" id="SSF53756">
    <property type="entry name" value="UDP-Glycosyltransferase/glycogen phosphorylase"/>
    <property type="match status" value="1"/>
</dbReference>
<dbReference type="EMBL" id="MRCE01000028">
    <property type="protein sequence ID" value="OKH33597.1"/>
    <property type="molecule type" value="Genomic_DNA"/>
</dbReference>
<dbReference type="Pfam" id="PF00534">
    <property type="entry name" value="Glycos_transf_1"/>
    <property type="match status" value="1"/>
</dbReference>
<dbReference type="RefSeq" id="WP_073595816.1">
    <property type="nucleotide sequence ID" value="NZ_MRCE01000028.1"/>
</dbReference>
<name>A0A1U7IAR6_9CYAN</name>
<dbReference type="OrthoDB" id="9768685at2"/>
<dbReference type="STRING" id="454136.NIES2119_22880"/>
<dbReference type="GO" id="GO:0016757">
    <property type="term" value="F:glycosyltransferase activity"/>
    <property type="evidence" value="ECO:0007669"/>
    <property type="project" value="InterPro"/>
</dbReference>
<evidence type="ECO:0000313" key="4">
    <source>
        <dbReference type="Proteomes" id="UP000185860"/>
    </source>
</evidence>
<accession>A0A1U7IAR6</accession>
<feature type="domain" description="Glycosyltransferase subfamily 4-like N-terminal" evidence="2">
    <location>
        <begin position="12"/>
        <end position="209"/>
    </location>
</feature>
<sequence length="410" mass="46784">MNILHINQCDIVGGAAIAGYRLHQGLLKQDINSRLLVEVKKTDSDRIAVVPRKPRVENQIFRFSWKLGFHYVHIVSSFDIPKYPFYQEADILNFHNLHGNYFNYLAIPTLTKEKPAVYTLHDMWSFTGHCAYSYDCDRWKIGCGKCRYPDTYPSVNMDNTHIEWKLKNWIYSKSDLTIVTPSKWLTEQAKQSMLNRFEIHHIPYGIDTEAYQPLDRELCRKVLGIPNNKKVLMFGSVSVKDPRKGGDLIVKALQNLPASLKEEIVLLTIGNDGESIAEEVGMKSLHLGYVSSDRLKSIAYSAADLFIFPTRADNLPLVLQESMACGTPIVSFKIGGVPDLVRPGTTGYLAPVENVQDFCNGITEIVEDRNLREYMSQQCRAIALKEYNLELQAKRYIQIYEKLASRKLPN</sequence>
<comment type="caution">
    <text evidence="3">The sequence shown here is derived from an EMBL/GenBank/DDBJ whole genome shotgun (WGS) entry which is preliminary data.</text>
</comment>
<protein>
    <submittedName>
        <fullName evidence="3">Glycosyl transferase</fullName>
    </submittedName>
</protein>
<evidence type="ECO:0000259" key="1">
    <source>
        <dbReference type="Pfam" id="PF00534"/>
    </source>
</evidence>
<dbReference type="Proteomes" id="UP000185860">
    <property type="component" value="Unassembled WGS sequence"/>
</dbReference>
<proteinExistence type="predicted"/>
<keyword evidence="3" id="KW-0808">Transferase</keyword>
<dbReference type="InterPro" id="IPR028098">
    <property type="entry name" value="Glyco_trans_4-like_N"/>
</dbReference>
<evidence type="ECO:0000259" key="2">
    <source>
        <dbReference type="Pfam" id="PF13439"/>
    </source>
</evidence>
<dbReference type="Gene3D" id="3.40.50.2000">
    <property type="entry name" value="Glycogen Phosphorylase B"/>
    <property type="match status" value="2"/>
</dbReference>
<dbReference type="CDD" id="cd03825">
    <property type="entry name" value="GT4_WcaC-like"/>
    <property type="match status" value="1"/>
</dbReference>
<feature type="domain" description="Glycosyl transferase family 1" evidence="1">
    <location>
        <begin position="217"/>
        <end position="379"/>
    </location>
</feature>
<dbReference type="PANTHER" id="PTHR12526">
    <property type="entry name" value="GLYCOSYLTRANSFERASE"/>
    <property type="match status" value="1"/>
</dbReference>
<gene>
    <name evidence="3" type="ORF">NIES2119_22880</name>
</gene>
<dbReference type="AlphaFoldDB" id="A0A1U7IAR6"/>
<evidence type="ECO:0000313" key="3">
    <source>
        <dbReference type="EMBL" id="OKH33597.1"/>
    </source>
</evidence>